<protein>
    <submittedName>
        <fullName evidence="1">Uncharacterized protein</fullName>
    </submittedName>
</protein>
<dbReference type="EMBL" id="HACG01040447">
    <property type="protein sequence ID" value="CEK87312.1"/>
    <property type="molecule type" value="Transcribed_RNA"/>
</dbReference>
<sequence>MCNFFHEIVAGPTEFMICATLLAGSMPFLLRGTKPYEETRCNKVNTSPSDPFF</sequence>
<name>A0A0B7B366_9EUPU</name>
<proteinExistence type="predicted"/>
<evidence type="ECO:0000313" key="1">
    <source>
        <dbReference type="EMBL" id="CEK87312.1"/>
    </source>
</evidence>
<gene>
    <name evidence="1" type="primary">ORF158517</name>
</gene>
<accession>A0A0B7B366</accession>
<organism evidence="1">
    <name type="scientific">Arion vulgaris</name>
    <dbReference type="NCBI Taxonomy" id="1028688"/>
    <lineage>
        <taxon>Eukaryota</taxon>
        <taxon>Metazoa</taxon>
        <taxon>Spiralia</taxon>
        <taxon>Lophotrochozoa</taxon>
        <taxon>Mollusca</taxon>
        <taxon>Gastropoda</taxon>
        <taxon>Heterobranchia</taxon>
        <taxon>Euthyneura</taxon>
        <taxon>Panpulmonata</taxon>
        <taxon>Eupulmonata</taxon>
        <taxon>Stylommatophora</taxon>
        <taxon>Helicina</taxon>
        <taxon>Arionoidea</taxon>
        <taxon>Arionidae</taxon>
        <taxon>Arion</taxon>
    </lineage>
</organism>
<dbReference type="AlphaFoldDB" id="A0A0B7B366"/>
<reference evidence="1" key="1">
    <citation type="submission" date="2014-12" db="EMBL/GenBank/DDBJ databases">
        <title>Insight into the proteome of Arion vulgaris.</title>
        <authorList>
            <person name="Aradska J."/>
            <person name="Bulat T."/>
            <person name="Smidak R."/>
            <person name="Sarate P."/>
            <person name="Gangsoo J."/>
            <person name="Sialana F."/>
            <person name="Bilban M."/>
            <person name="Lubec G."/>
        </authorList>
    </citation>
    <scope>NUCLEOTIDE SEQUENCE</scope>
    <source>
        <tissue evidence="1">Skin</tissue>
    </source>
</reference>